<evidence type="ECO:0000313" key="2">
    <source>
        <dbReference type="Proteomes" id="UP000199144"/>
    </source>
</evidence>
<evidence type="ECO:0008006" key="3">
    <source>
        <dbReference type="Google" id="ProtNLM"/>
    </source>
</evidence>
<keyword evidence="2" id="KW-1185">Reference proteome</keyword>
<dbReference type="RefSeq" id="WP_093089933.1">
    <property type="nucleotide sequence ID" value="NZ_FOTQ01000001.1"/>
</dbReference>
<dbReference type="Proteomes" id="UP000199144">
    <property type="component" value="Unassembled WGS sequence"/>
</dbReference>
<dbReference type="OrthoDB" id="7687351at2"/>
<gene>
    <name evidence="1" type="ORF">SAMN04488042_10121</name>
</gene>
<evidence type="ECO:0000313" key="1">
    <source>
        <dbReference type="EMBL" id="SFL39296.1"/>
    </source>
</evidence>
<reference evidence="1 2" key="1">
    <citation type="submission" date="2016-10" db="EMBL/GenBank/DDBJ databases">
        <authorList>
            <person name="de Groot N.N."/>
        </authorList>
    </citation>
    <scope>NUCLEOTIDE SEQUENCE [LARGE SCALE GENOMIC DNA]</scope>
    <source>
        <strain evidence="1 2">DSM 15283</strain>
    </source>
</reference>
<dbReference type="AlphaFoldDB" id="A0A1I4HCY4"/>
<name>A0A1I4HCY4_9RHOB</name>
<dbReference type="SUPFAM" id="SSF52540">
    <property type="entry name" value="P-loop containing nucleoside triphosphate hydrolases"/>
    <property type="match status" value="1"/>
</dbReference>
<dbReference type="EMBL" id="FOTQ01000001">
    <property type="protein sequence ID" value="SFL39296.1"/>
    <property type="molecule type" value="Genomic_DNA"/>
</dbReference>
<dbReference type="InterPro" id="IPR027417">
    <property type="entry name" value="P-loop_NTPase"/>
</dbReference>
<accession>A0A1I4HCY4</accession>
<dbReference type="STRING" id="254406.SAMN04488042_10121"/>
<organism evidence="1 2">
    <name type="scientific">Shimia aestuarii</name>
    <dbReference type="NCBI Taxonomy" id="254406"/>
    <lineage>
        <taxon>Bacteria</taxon>
        <taxon>Pseudomonadati</taxon>
        <taxon>Pseudomonadota</taxon>
        <taxon>Alphaproteobacteria</taxon>
        <taxon>Rhodobacterales</taxon>
        <taxon>Roseobacteraceae</taxon>
    </lineage>
</organism>
<sequence length="207" mass="23666">MLVFFKQNLAFLSVPKTGTTAYELALRPAADIAFTKATKHMTVGKFHKRFAPFLDQTYGLKPERMAVMRDPIDVIRSWYKYRSPERMGDNKHCHGGVSFDEYVLDVISDKPSKPAGVGSQHSFLTLAGKGLPVHHLFAYERQRLLRDFLEQRFEREIEPKQKNVSPEIPAPLSPEVEAKLRAARPEDFALYDRILQADGVLRAYSEE</sequence>
<proteinExistence type="predicted"/>
<protein>
    <recommendedName>
        <fullName evidence="3">Sulfotransferase family protein</fullName>
    </recommendedName>
</protein>